<evidence type="ECO:0000313" key="8">
    <source>
        <dbReference type="EMBL" id="XBU06622.1"/>
    </source>
</evidence>
<evidence type="ECO:0000256" key="6">
    <source>
        <dbReference type="RuleBase" id="RU361230"/>
    </source>
</evidence>
<evidence type="ECO:0000256" key="3">
    <source>
        <dbReference type="ARBA" id="ARBA00022431"/>
    </source>
</evidence>
<evidence type="ECO:0000256" key="1">
    <source>
        <dbReference type="ARBA" id="ARBA00004328"/>
    </source>
</evidence>
<dbReference type="Pfam" id="PF02956">
    <property type="entry name" value="TT_ORF1"/>
    <property type="match status" value="1"/>
</dbReference>
<evidence type="ECO:0000256" key="2">
    <source>
        <dbReference type="ARBA" id="ARBA00006131"/>
    </source>
</evidence>
<evidence type="ECO:0000256" key="7">
    <source>
        <dbReference type="SAM" id="MobiDB-lite"/>
    </source>
</evidence>
<dbReference type="EMBL" id="PP857075">
    <property type="protein sequence ID" value="XBU06622.1"/>
    <property type="molecule type" value="Genomic_DNA"/>
</dbReference>
<accession>A0AAU7SSM3</accession>
<evidence type="ECO:0000256" key="5">
    <source>
        <dbReference type="ARBA" id="ARBA00022844"/>
    </source>
</evidence>
<dbReference type="InterPro" id="IPR004219">
    <property type="entry name" value="TTvirus_Unk"/>
</dbReference>
<reference evidence="8" key="1">
    <citation type="submission" date="2024-05" db="EMBL/GenBank/DDBJ databases">
        <authorList>
            <person name="Laubscher F."/>
            <person name="Chudzinski V."/>
            <person name="Cordey S."/>
            <person name="Hosszu-Fellous K."/>
            <person name="Kaiser L."/>
        </authorList>
    </citation>
    <scope>NUCLEOTIDE SEQUENCE</scope>
    <source>
        <strain evidence="8">965D2-0</strain>
    </source>
</reference>
<feature type="region of interest" description="Disordered" evidence="7">
    <location>
        <begin position="24"/>
        <end position="55"/>
    </location>
</feature>
<dbReference type="GO" id="GO:0039615">
    <property type="term" value="C:T=1 icosahedral viral capsid"/>
    <property type="evidence" value="ECO:0007669"/>
    <property type="project" value="UniProtKB-UniRule"/>
</dbReference>
<keyword evidence="3 6" id="KW-1140">T=1 icosahedral capsid protein</keyword>
<proteinExistence type="inferred from homology"/>
<comment type="subcellular location">
    <subcellularLocation>
        <location evidence="1 6">Virion</location>
    </subcellularLocation>
</comment>
<evidence type="ECO:0000256" key="4">
    <source>
        <dbReference type="ARBA" id="ARBA00022561"/>
    </source>
</evidence>
<keyword evidence="4 6" id="KW-0167">Capsid protein</keyword>
<protein>
    <recommendedName>
        <fullName evidence="6">Capsid protein</fullName>
    </recommendedName>
</protein>
<keyword evidence="5 6" id="KW-0946">Virion</keyword>
<organism evidence="8">
    <name type="scientific">Gammatorquevirus 007B</name>
    <dbReference type="NCBI Taxonomy" id="3163418"/>
    <lineage>
        <taxon>Viruses</taxon>
        <taxon>Monodnaviria</taxon>
        <taxon>Shotokuvirae</taxon>
        <taxon>Commensaviricota</taxon>
        <taxon>Cardeaviricetes</taxon>
        <taxon>Sanitavirales</taxon>
        <taxon>Anelloviridae</taxon>
        <taxon>Gammatorquevirus</taxon>
    </lineage>
</organism>
<sequence>MPFWWRRRKRFWWGRYRNKRRGRWPKRRRRRPRYRRKTRRFARRGRRKRRKVRRKRKAITVKQWQPESITNCKIKGYTATVVGAQGRQMFCYTAHKTESVAPKTPYGGGFAYDVYSLKYLFEEWVFHNNIWTASNLLKELCRYLRVRMTFYRDPKTDFIISFDIQPPFNLTKWTYPALHPHQMLLQKHKIILLSKSHNPKGKLYKRISVRPPKQMINKWFFSSTFAPYPLIAIKATSCNLQYSFIGCCNENPQVGFYYINHSFFQNANWGQVTSSYYLPRKDLIIPQNYKDDKGTFHVPNVDNIQKYTGTAPQYYLSINYEDGWFNKRATHAKVYVGTAEGGIQPFNVAFYNPYIDKGDQNEIYLTSILTATWDPPKTDTSLYLSGLPLWMGLYGFVSYVKQIKNKENVLDEYVLIIRSPAIFPYSQIGAGNFYMPISQNFIDGYGPSRQPPTAKMKKLWYPTLRHQIDILNIFVTAGPYIQKYNDQKESNWELKSKYCFYFKWGGSYHTEKEVQDPTKQDTYDVPDKFTSAIQITNPEIQTTETIIHPWDYRRGYIKESAIKRMCENFSIDSDISTDAEEPQKKKQKREGPQLCIPGQKDPETQRCLRYLFEESTCQDPKTQEEMQALILQQQHQQLELKRNLLHLLTELKQQQKMLQLQTGMLP</sequence>
<comment type="function">
    <text evidence="6">Self-assembles to form an icosahedral capsid.</text>
</comment>
<feature type="region of interest" description="Disordered" evidence="7">
    <location>
        <begin position="573"/>
        <end position="600"/>
    </location>
</feature>
<comment type="similarity">
    <text evidence="2 6">Belongs to the anelloviridae capsid protein family.</text>
</comment>
<name>A0AAU7SSM3_9VIRU</name>